<dbReference type="Pfam" id="PF00485">
    <property type="entry name" value="PRK"/>
    <property type="match status" value="1"/>
</dbReference>
<feature type="compositionally biased region" description="Low complexity" evidence="1">
    <location>
        <begin position="49"/>
        <end position="61"/>
    </location>
</feature>
<name>A0A6J7HZY1_9ZZZZ</name>
<evidence type="ECO:0000256" key="1">
    <source>
        <dbReference type="SAM" id="MobiDB-lite"/>
    </source>
</evidence>
<dbReference type="PANTHER" id="PTHR10285">
    <property type="entry name" value="URIDINE KINASE"/>
    <property type="match status" value="1"/>
</dbReference>
<dbReference type="EMBL" id="CAFBMK010000121">
    <property type="protein sequence ID" value="CAB4924065.1"/>
    <property type="molecule type" value="Genomic_DNA"/>
</dbReference>
<sequence length="306" mass="32219">MPTWAERPRITDEERDEVVLPLARLAAVRRRHDLARRAALAALHPALSATAADPPAAAPAAARDDAGTGGPSGPSTDRGPGSAPGWVVGVAGGVAVGKSTVARLLAELLPAEVGGPVVVVSIDGFLRTNAELDERGLTARKGAPETYDLAALRTLLTDVRAGTAATDAPVYAHRLQDRDPGRTIRVDAPAVLVLEGLSALAGPDTGGVADLVDLGVYVDAAEDDARAWYLDRFRAWRVAAAEDEGAYLHRIADMPDADADALALHVWDETNAPNVREHVLPTRAHADVVLEKGPDHRVERVLVRPV</sequence>
<proteinExistence type="predicted"/>
<dbReference type="GO" id="GO:0005524">
    <property type="term" value="F:ATP binding"/>
    <property type="evidence" value="ECO:0007669"/>
    <property type="project" value="UniProtKB-KW"/>
</dbReference>
<dbReference type="Gene3D" id="3.40.50.300">
    <property type="entry name" value="P-loop containing nucleotide triphosphate hydrolases"/>
    <property type="match status" value="1"/>
</dbReference>
<evidence type="ECO:0000259" key="2">
    <source>
        <dbReference type="Pfam" id="PF00485"/>
    </source>
</evidence>
<dbReference type="UniPathway" id="UPA00241">
    <property type="reaction ID" value="UER00352"/>
</dbReference>
<evidence type="ECO:0000313" key="3">
    <source>
        <dbReference type="EMBL" id="CAB4924065.1"/>
    </source>
</evidence>
<dbReference type="AlphaFoldDB" id="A0A6J7HZY1"/>
<dbReference type="SUPFAM" id="SSF52540">
    <property type="entry name" value="P-loop containing nucleoside triphosphate hydrolases"/>
    <property type="match status" value="1"/>
</dbReference>
<feature type="domain" description="Phosphoribulokinase/uridine kinase" evidence="2">
    <location>
        <begin position="87"/>
        <end position="237"/>
    </location>
</feature>
<dbReference type="GO" id="GO:0015937">
    <property type="term" value="P:coenzyme A biosynthetic process"/>
    <property type="evidence" value="ECO:0007669"/>
    <property type="project" value="UniProtKB-UniPathway"/>
</dbReference>
<reference evidence="3" key="1">
    <citation type="submission" date="2020-05" db="EMBL/GenBank/DDBJ databases">
        <authorList>
            <person name="Chiriac C."/>
            <person name="Salcher M."/>
            <person name="Ghai R."/>
            <person name="Kavagutti S V."/>
        </authorList>
    </citation>
    <scope>NUCLEOTIDE SEQUENCE</scope>
</reference>
<accession>A0A6J7HZY1</accession>
<dbReference type="GO" id="GO:0004594">
    <property type="term" value="F:pantothenate kinase activity"/>
    <property type="evidence" value="ECO:0007669"/>
    <property type="project" value="UniProtKB-EC"/>
</dbReference>
<organism evidence="3">
    <name type="scientific">freshwater metagenome</name>
    <dbReference type="NCBI Taxonomy" id="449393"/>
    <lineage>
        <taxon>unclassified sequences</taxon>
        <taxon>metagenomes</taxon>
        <taxon>ecological metagenomes</taxon>
    </lineage>
</organism>
<dbReference type="GO" id="GO:0005737">
    <property type="term" value="C:cytoplasm"/>
    <property type="evidence" value="ECO:0007669"/>
    <property type="project" value="UniProtKB-SubCell"/>
</dbReference>
<feature type="region of interest" description="Disordered" evidence="1">
    <location>
        <begin position="49"/>
        <end position="84"/>
    </location>
</feature>
<protein>
    <submittedName>
        <fullName evidence="3">Unannotated protein</fullName>
    </submittedName>
</protein>
<gene>
    <name evidence="3" type="ORF">UFOPK3564_02004</name>
</gene>
<dbReference type="InterPro" id="IPR006083">
    <property type="entry name" value="PRK/URK"/>
</dbReference>
<dbReference type="InterPro" id="IPR027417">
    <property type="entry name" value="P-loop_NTPase"/>
</dbReference>